<dbReference type="InterPro" id="IPR014030">
    <property type="entry name" value="Ketoacyl_synth_N"/>
</dbReference>
<dbReference type="PIRSF" id="PIRSF000447">
    <property type="entry name" value="KAS_II"/>
    <property type="match status" value="1"/>
</dbReference>
<comment type="caution">
    <text evidence="14">The sequence shown here is derived from an EMBL/GenBank/DDBJ whole genome shotgun (WGS) entry which is preliminary data.</text>
</comment>
<proteinExistence type="inferred from homology"/>
<keyword evidence="6 11" id="KW-0808">Transferase</keyword>
<comment type="function">
    <text evidence="11">Involved in the type II fatty acid elongation cycle. Catalyzes the elongation of a wide range of acyl-ACP by the addition of two carbons from malonyl-ACP to an acyl acceptor. Can efficiently catalyze the conversion of palmitoleoyl-ACP (cis-hexadec-9-enoyl-ACP) to cis-vaccenoyl-ACP (cis-octadec-11-enoyl-ACP), an essential step in the thermal regulation of fatty acid composition.</text>
</comment>
<keyword evidence="8" id="KW-0443">Lipid metabolism</keyword>
<keyword evidence="9 11" id="KW-0275">Fatty acid biosynthesis</keyword>
<dbReference type="Pfam" id="PF00109">
    <property type="entry name" value="ketoacyl-synt"/>
    <property type="match status" value="1"/>
</dbReference>
<dbReference type="SMART" id="SM00825">
    <property type="entry name" value="PKS_KS"/>
    <property type="match status" value="1"/>
</dbReference>
<evidence type="ECO:0000256" key="11">
    <source>
        <dbReference type="PIRNR" id="PIRNR000447"/>
    </source>
</evidence>
<keyword evidence="15" id="KW-1185">Reference proteome</keyword>
<evidence type="ECO:0000256" key="1">
    <source>
        <dbReference type="ARBA" id="ARBA00005194"/>
    </source>
</evidence>
<evidence type="ECO:0000313" key="15">
    <source>
        <dbReference type="Proteomes" id="UP000218427"/>
    </source>
</evidence>
<evidence type="ECO:0000256" key="8">
    <source>
        <dbReference type="ARBA" id="ARBA00023098"/>
    </source>
</evidence>
<dbReference type="NCBIfam" id="NF005589">
    <property type="entry name" value="PRK07314.1"/>
    <property type="match status" value="1"/>
</dbReference>
<dbReference type="PANTHER" id="PTHR11712">
    <property type="entry name" value="POLYKETIDE SYNTHASE-RELATED"/>
    <property type="match status" value="1"/>
</dbReference>
<evidence type="ECO:0000256" key="12">
    <source>
        <dbReference type="RuleBase" id="RU003694"/>
    </source>
</evidence>
<dbReference type="Pfam" id="PF02801">
    <property type="entry name" value="Ketoacyl-synt_C"/>
    <property type="match status" value="1"/>
</dbReference>
<dbReference type="InterPro" id="IPR000794">
    <property type="entry name" value="Beta-ketoacyl_synthase"/>
</dbReference>
<comment type="similarity">
    <text evidence="2 11 12">Belongs to the thiolase-like superfamily. Beta-ketoacyl-ACP synthases family.</text>
</comment>
<dbReference type="InterPro" id="IPR016039">
    <property type="entry name" value="Thiolase-like"/>
</dbReference>
<evidence type="ECO:0000256" key="7">
    <source>
        <dbReference type="ARBA" id="ARBA00022832"/>
    </source>
</evidence>
<evidence type="ECO:0000256" key="10">
    <source>
        <dbReference type="ARBA" id="ARBA00023315"/>
    </source>
</evidence>
<dbReference type="InterPro" id="IPR017568">
    <property type="entry name" value="3-oxoacyl-ACP_synth-2"/>
</dbReference>
<dbReference type="Gene3D" id="3.40.47.10">
    <property type="match status" value="1"/>
</dbReference>
<dbReference type="InterPro" id="IPR014031">
    <property type="entry name" value="Ketoacyl_synth_C"/>
</dbReference>
<keyword evidence="10 11" id="KW-0012">Acyltransferase</keyword>
<dbReference type="NCBIfam" id="TIGR03150">
    <property type="entry name" value="fabF"/>
    <property type="match status" value="1"/>
</dbReference>
<organism evidence="14 15">
    <name type="scientific">Microbulbifer flavimaris</name>
    <dbReference type="NCBI Taxonomy" id="1781068"/>
    <lineage>
        <taxon>Bacteria</taxon>
        <taxon>Pseudomonadati</taxon>
        <taxon>Pseudomonadota</taxon>
        <taxon>Gammaproteobacteria</taxon>
        <taxon>Cellvibrionales</taxon>
        <taxon>Microbulbiferaceae</taxon>
        <taxon>Microbulbifer</taxon>
    </lineage>
</organism>
<dbReference type="PANTHER" id="PTHR11712:SF336">
    <property type="entry name" value="3-OXOACYL-[ACYL-CARRIER-PROTEIN] SYNTHASE, MITOCHONDRIAL"/>
    <property type="match status" value="1"/>
</dbReference>
<evidence type="ECO:0000313" key="14">
    <source>
        <dbReference type="EMBL" id="PCO06785.1"/>
    </source>
</evidence>
<evidence type="ECO:0000256" key="3">
    <source>
        <dbReference type="ARBA" id="ARBA00012356"/>
    </source>
</evidence>
<dbReference type="EMBL" id="LRFG02000001">
    <property type="protein sequence ID" value="PCO06785.1"/>
    <property type="molecule type" value="Genomic_DNA"/>
</dbReference>
<dbReference type="EC" id="2.3.1.179" evidence="3 11"/>
<evidence type="ECO:0000256" key="2">
    <source>
        <dbReference type="ARBA" id="ARBA00008467"/>
    </source>
</evidence>
<dbReference type="NCBIfam" id="NF004970">
    <property type="entry name" value="PRK06333.1"/>
    <property type="match status" value="1"/>
</dbReference>
<reference evidence="14" key="1">
    <citation type="submission" date="2017-08" db="EMBL/GenBank/DDBJ databases">
        <title>Microbulbifer marisrubri sp. nov., a halophilic alphaproteobacterium isolated from marine sediment of the Yellow Sea, China.</title>
        <authorList>
            <person name="Zhang G."/>
            <person name="Xiong Q."/>
        </authorList>
    </citation>
    <scope>NUCLEOTIDE SEQUENCE [LARGE SCALE GENOMIC DNA]</scope>
    <source>
        <strain evidence="14">WRN-8</strain>
    </source>
</reference>
<accession>A0ABX4I2Z1</accession>
<evidence type="ECO:0000259" key="13">
    <source>
        <dbReference type="PROSITE" id="PS52004"/>
    </source>
</evidence>
<comment type="catalytic activity">
    <reaction evidence="11">
        <text>a fatty acyl-[ACP] + malonyl-[ACP] + H(+) = a 3-oxoacyl-[ACP] + holo-[ACP] + CO2</text>
        <dbReference type="Rhea" id="RHEA:22836"/>
        <dbReference type="Rhea" id="RHEA-COMP:9623"/>
        <dbReference type="Rhea" id="RHEA-COMP:9685"/>
        <dbReference type="Rhea" id="RHEA-COMP:9916"/>
        <dbReference type="Rhea" id="RHEA-COMP:14125"/>
        <dbReference type="ChEBI" id="CHEBI:15378"/>
        <dbReference type="ChEBI" id="CHEBI:16526"/>
        <dbReference type="ChEBI" id="CHEBI:64479"/>
        <dbReference type="ChEBI" id="CHEBI:78449"/>
        <dbReference type="ChEBI" id="CHEBI:78776"/>
        <dbReference type="ChEBI" id="CHEBI:138651"/>
    </reaction>
</comment>
<dbReference type="InterPro" id="IPR018201">
    <property type="entry name" value="Ketoacyl_synth_AS"/>
</dbReference>
<protein>
    <recommendedName>
        <fullName evidence="4 11">3-oxoacyl-[acyl-carrier-protein] synthase 2</fullName>
        <ecNumber evidence="3 11">2.3.1.179</ecNumber>
    </recommendedName>
</protein>
<comment type="pathway">
    <text evidence="1 11">Lipid metabolism; fatty acid biosynthesis.</text>
</comment>
<evidence type="ECO:0000256" key="9">
    <source>
        <dbReference type="ARBA" id="ARBA00023160"/>
    </source>
</evidence>
<feature type="domain" description="Ketosynthase family 3 (KS3)" evidence="13">
    <location>
        <begin position="3"/>
        <end position="412"/>
    </location>
</feature>
<dbReference type="PROSITE" id="PS52004">
    <property type="entry name" value="KS3_2"/>
    <property type="match status" value="1"/>
</dbReference>
<dbReference type="SUPFAM" id="SSF53901">
    <property type="entry name" value="Thiolase-like"/>
    <property type="match status" value="2"/>
</dbReference>
<dbReference type="PROSITE" id="PS00606">
    <property type="entry name" value="KS3_1"/>
    <property type="match status" value="1"/>
</dbReference>
<dbReference type="RefSeq" id="WP_082679354.1">
    <property type="nucleotide sequence ID" value="NZ_LRFG02000001.1"/>
</dbReference>
<evidence type="ECO:0000256" key="6">
    <source>
        <dbReference type="ARBA" id="ARBA00022679"/>
    </source>
</evidence>
<comment type="catalytic activity">
    <reaction evidence="11">
        <text>(9Z)-hexadecenoyl-[ACP] + malonyl-[ACP] + H(+) = 3-oxo-(11Z)-octadecenoyl-[ACP] + holo-[ACP] + CO2</text>
        <dbReference type="Rhea" id="RHEA:55040"/>
        <dbReference type="Rhea" id="RHEA-COMP:9623"/>
        <dbReference type="Rhea" id="RHEA-COMP:9685"/>
        <dbReference type="Rhea" id="RHEA-COMP:10800"/>
        <dbReference type="Rhea" id="RHEA-COMP:14074"/>
        <dbReference type="ChEBI" id="CHEBI:15378"/>
        <dbReference type="ChEBI" id="CHEBI:16526"/>
        <dbReference type="ChEBI" id="CHEBI:64479"/>
        <dbReference type="ChEBI" id="CHEBI:78449"/>
        <dbReference type="ChEBI" id="CHEBI:83989"/>
        <dbReference type="ChEBI" id="CHEBI:138538"/>
        <dbReference type="EC" id="2.3.1.179"/>
    </reaction>
</comment>
<name>A0ABX4I2Z1_9GAMM</name>
<keyword evidence="5 11" id="KW-0444">Lipid biosynthesis</keyword>
<dbReference type="Proteomes" id="UP000218427">
    <property type="component" value="Unassembled WGS sequence"/>
</dbReference>
<evidence type="ECO:0000256" key="4">
    <source>
        <dbReference type="ARBA" id="ARBA00014657"/>
    </source>
</evidence>
<keyword evidence="7" id="KW-0276">Fatty acid metabolism</keyword>
<evidence type="ECO:0000256" key="5">
    <source>
        <dbReference type="ARBA" id="ARBA00022516"/>
    </source>
</evidence>
<dbReference type="InterPro" id="IPR020841">
    <property type="entry name" value="PKS_Beta-ketoAc_synthase_dom"/>
</dbReference>
<dbReference type="CDD" id="cd00834">
    <property type="entry name" value="KAS_I_II"/>
    <property type="match status" value="1"/>
</dbReference>
<gene>
    <name evidence="14" type="primary">fabF</name>
    <name evidence="14" type="ORF">AWR36_003295</name>
</gene>
<sequence length="413" mass="42730">MSRRRVVVTGMGMVSPLGNTVEDTWSGILAGTSGAAPIETFDVSAFSTRFAATVKDFDPTPYMAAKEARKMDVFLQFGMVAAIQAVENSALEVNDENAPRIGACIGSGMGGIAEIEKNAMLIAEKGPRRVSPFFVPGAIINMVAGNISIKYGMKGPNLSTTTACTTGTHAVGLGLRAIQYGDADVMVCGGAEMVTTPVGLGGFCAARALSTRNDDPQTASRPWDRDRDGFVLGEGAGVLVLEEYEHARARGATILAELSGFGMSGDAHHMTSPPEDGAGAALSMRNALNDAGLEPGNVQYINAHGTSTPLGDKAEIQAVRSVFGDNVDGLAVSSTKSMTGHLLGAAGAIEAIFSVLAIRDQVAPPTINLENPDETCGGVNLVPGEAQEMAIDAVLSNSFGFGGTNGSLIFKRI</sequence>